<sequence length="104" mass="11397">MRPTLFMSPADCIRLSTACWRLWVDAQSVVAHRMFGFAMLERSSPSEIGRMLAEKPAAFGEAALAATQAVMAGKRPDQIALAAMAPVERRAHGNARRLDKRGRS</sequence>
<dbReference type="AlphaFoldDB" id="A0A5C5GCK4"/>
<evidence type="ECO:0000313" key="2">
    <source>
        <dbReference type="Proteomes" id="UP000314011"/>
    </source>
</evidence>
<proteinExistence type="predicted"/>
<evidence type="ECO:0000313" key="1">
    <source>
        <dbReference type="EMBL" id="TNY31319.1"/>
    </source>
</evidence>
<protein>
    <submittedName>
        <fullName evidence="1">Antifreeze protein</fullName>
    </submittedName>
</protein>
<name>A0A5C5GCK4_9RHOB</name>
<keyword evidence="2" id="KW-1185">Reference proteome</keyword>
<dbReference type="EMBL" id="VFFF01000002">
    <property type="protein sequence ID" value="TNY31319.1"/>
    <property type="molecule type" value="Genomic_DNA"/>
</dbReference>
<dbReference type="Proteomes" id="UP000314011">
    <property type="component" value="Unassembled WGS sequence"/>
</dbReference>
<organism evidence="1 2">
    <name type="scientific">Pelagovum pacificum</name>
    <dbReference type="NCBI Taxonomy" id="2588711"/>
    <lineage>
        <taxon>Bacteria</taxon>
        <taxon>Pseudomonadati</taxon>
        <taxon>Pseudomonadota</taxon>
        <taxon>Alphaproteobacteria</taxon>
        <taxon>Rhodobacterales</taxon>
        <taxon>Paracoccaceae</taxon>
        <taxon>Pelagovum</taxon>
    </lineage>
</organism>
<reference evidence="1 2" key="1">
    <citation type="submission" date="2019-06" db="EMBL/GenBank/DDBJ databases">
        <title>Genome of new Rhodobacteraceae sp. SM1903.</title>
        <authorList>
            <person name="Ren X."/>
        </authorList>
    </citation>
    <scope>NUCLEOTIDE SEQUENCE [LARGE SCALE GENOMIC DNA]</scope>
    <source>
        <strain evidence="1 2">SM1903</strain>
    </source>
</reference>
<dbReference type="OrthoDB" id="7869201at2"/>
<dbReference type="RefSeq" id="WP_140196198.1">
    <property type="nucleotide sequence ID" value="NZ_CP065915.1"/>
</dbReference>
<accession>A0A5C5GCK4</accession>
<gene>
    <name evidence="1" type="ORF">FHY64_14970</name>
</gene>
<comment type="caution">
    <text evidence="1">The sequence shown here is derived from an EMBL/GenBank/DDBJ whole genome shotgun (WGS) entry which is preliminary data.</text>
</comment>